<feature type="domain" description="DUF2268" evidence="1">
    <location>
        <begin position="74"/>
        <end position="262"/>
    </location>
</feature>
<evidence type="ECO:0000313" key="2">
    <source>
        <dbReference type="EMBL" id="KYD10630.1"/>
    </source>
</evidence>
<evidence type="ECO:0000313" key="3">
    <source>
        <dbReference type="Proteomes" id="UP000075683"/>
    </source>
</evidence>
<reference evidence="2 3" key="1">
    <citation type="submission" date="2016-01" db="EMBL/GenBank/DDBJ databases">
        <title>Draft Genome Sequences of Seven Thermophilic Sporeformers Isolated from Foods.</title>
        <authorList>
            <person name="Berendsen E.M."/>
            <person name="Wells-Bennik M.H."/>
            <person name="Krawcyk A.O."/>
            <person name="De Jong A."/>
            <person name="Holsappel S."/>
            <person name="Eijlander R.T."/>
            <person name="Kuipers O.P."/>
        </authorList>
    </citation>
    <scope>NUCLEOTIDE SEQUENCE [LARGE SCALE GENOMIC DNA]</scope>
    <source>
        <strain evidence="2 3">B4135</strain>
    </source>
</reference>
<protein>
    <recommendedName>
        <fullName evidence="1">DUF2268 domain-containing protein</fullName>
    </recommendedName>
</protein>
<comment type="caution">
    <text evidence="2">The sequence shown here is derived from an EMBL/GenBank/DDBJ whole genome shotgun (WGS) entry which is preliminary data.</text>
</comment>
<gene>
    <name evidence="2" type="ORF">B4135_3431</name>
</gene>
<dbReference type="InterPro" id="IPR018728">
    <property type="entry name" value="DUF2268"/>
</dbReference>
<organism evidence="2 3">
    <name type="scientific">Caldibacillus debilis</name>
    <dbReference type="NCBI Taxonomy" id="301148"/>
    <lineage>
        <taxon>Bacteria</taxon>
        <taxon>Bacillati</taxon>
        <taxon>Bacillota</taxon>
        <taxon>Bacilli</taxon>
        <taxon>Bacillales</taxon>
        <taxon>Bacillaceae</taxon>
        <taxon>Caldibacillus</taxon>
    </lineage>
</organism>
<name>A0A150LEI5_9BACI</name>
<evidence type="ECO:0000259" key="1">
    <source>
        <dbReference type="Pfam" id="PF10026"/>
    </source>
</evidence>
<dbReference type="PATRIC" id="fig|301148.3.peg.1410"/>
<accession>A0A150LEI5</accession>
<dbReference type="Proteomes" id="UP000075683">
    <property type="component" value="Unassembled WGS sequence"/>
</dbReference>
<sequence>MTPLTKAGGKMPVIRTDRWLDEQFFHPYRLCEPLNAHFENLDPPGIYQFLAEKGMYKPSGLTFQDFVRLKEMKVWDRAEKYLDHFRKRWKGPDIPVYIFPANHSLFSPLVLKNGYTLPGAMFLFLTPQEDGKELKALFVHEYHHAARLHRLGRKTETFTLLDSLIMEGLAEHAVSDSCGEKYVARWMRRYTEKQIAKLWEKYFRANLRLKTGDPGHDRLLYGMRGVPPMAGYAVGFAIVKACREKLRCRTDEMIAMSAERIAEPFLAQEKSEGTGV</sequence>
<proteinExistence type="predicted"/>
<dbReference type="EMBL" id="LQYT01000117">
    <property type="protein sequence ID" value="KYD10630.1"/>
    <property type="molecule type" value="Genomic_DNA"/>
</dbReference>
<dbReference type="Pfam" id="PF10026">
    <property type="entry name" value="DUF2268"/>
    <property type="match status" value="1"/>
</dbReference>
<dbReference type="STRING" id="301148.B4135_3431"/>
<dbReference type="AlphaFoldDB" id="A0A150LEI5"/>